<evidence type="ECO:0000313" key="2">
    <source>
        <dbReference type="Proteomes" id="UP000709295"/>
    </source>
</evidence>
<gene>
    <name evidence="1" type="ORF">JG688_00016844</name>
</gene>
<keyword evidence="2" id="KW-1185">Reference proteome</keyword>
<protein>
    <submittedName>
        <fullName evidence="1">Uncharacterized protein</fullName>
    </submittedName>
</protein>
<sequence length="73" mass="8220">MQPRRGLQRCHSDTAHAQLEVTIHTAAPITLRSMPEVFVLPHLYFSCSELALRSCCPIHSSGTRRPSLTFVCR</sequence>
<organism evidence="1 2">
    <name type="scientific">Phytophthora aleatoria</name>
    <dbReference type="NCBI Taxonomy" id="2496075"/>
    <lineage>
        <taxon>Eukaryota</taxon>
        <taxon>Sar</taxon>
        <taxon>Stramenopiles</taxon>
        <taxon>Oomycota</taxon>
        <taxon>Peronosporomycetes</taxon>
        <taxon>Peronosporales</taxon>
        <taxon>Peronosporaceae</taxon>
        <taxon>Phytophthora</taxon>
    </lineage>
</organism>
<accession>A0A8J5LYV4</accession>
<dbReference type="EMBL" id="JAENGY010002245">
    <property type="protein sequence ID" value="KAG6944906.1"/>
    <property type="molecule type" value="Genomic_DNA"/>
</dbReference>
<dbReference type="Proteomes" id="UP000709295">
    <property type="component" value="Unassembled WGS sequence"/>
</dbReference>
<reference evidence="1" key="1">
    <citation type="submission" date="2021-01" db="EMBL/GenBank/DDBJ databases">
        <title>Phytophthora aleatoria, a newly-described species from Pinus radiata is distinct from Phytophthora cactorum isolates based on comparative genomics.</title>
        <authorList>
            <person name="Mcdougal R."/>
            <person name="Panda P."/>
            <person name="Williams N."/>
            <person name="Studholme D.J."/>
        </authorList>
    </citation>
    <scope>NUCLEOTIDE SEQUENCE</scope>
    <source>
        <strain evidence="1">NZFS 4037</strain>
    </source>
</reference>
<comment type="caution">
    <text evidence="1">The sequence shown here is derived from an EMBL/GenBank/DDBJ whole genome shotgun (WGS) entry which is preliminary data.</text>
</comment>
<proteinExistence type="predicted"/>
<name>A0A8J5LYV4_9STRA</name>
<evidence type="ECO:0000313" key="1">
    <source>
        <dbReference type="EMBL" id="KAG6944906.1"/>
    </source>
</evidence>
<dbReference type="AlphaFoldDB" id="A0A8J5LYV4"/>